<feature type="domain" description="Cytochrome c" evidence="6">
    <location>
        <begin position="34"/>
        <end position="115"/>
    </location>
</feature>
<evidence type="ECO:0000259" key="6">
    <source>
        <dbReference type="PROSITE" id="PS51007"/>
    </source>
</evidence>
<evidence type="ECO:0000256" key="2">
    <source>
        <dbReference type="ARBA" id="ARBA00022723"/>
    </source>
</evidence>
<comment type="caution">
    <text evidence="7">The sequence shown here is derived from an EMBL/GenBank/DDBJ whole genome shotgun (WGS) entry which is preliminary data.</text>
</comment>
<dbReference type="PROSITE" id="PS51007">
    <property type="entry name" value="CYTC"/>
    <property type="match status" value="1"/>
</dbReference>
<dbReference type="Pfam" id="PF13442">
    <property type="entry name" value="Cytochrome_CBB3"/>
    <property type="match status" value="1"/>
</dbReference>
<dbReference type="InterPro" id="IPR036909">
    <property type="entry name" value="Cyt_c-like_dom_sf"/>
</dbReference>
<dbReference type="EMBL" id="JAELVR010000011">
    <property type="protein sequence ID" value="MBJ6373080.1"/>
    <property type="molecule type" value="Genomic_DNA"/>
</dbReference>
<keyword evidence="5" id="KW-0732">Signal</keyword>
<dbReference type="AlphaFoldDB" id="A0A8J7LX56"/>
<keyword evidence="3 4" id="KW-0408">Iron</keyword>
<evidence type="ECO:0000313" key="7">
    <source>
        <dbReference type="EMBL" id="MBJ6373080.1"/>
    </source>
</evidence>
<accession>A0A8J7LX56</accession>
<dbReference type="GO" id="GO:0009055">
    <property type="term" value="F:electron transfer activity"/>
    <property type="evidence" value="ECO:0007669"/>
    <property type="project" value="InterPro"/>
</dbReference>
<evidence type="ECO:0000256" key="3">
    <source>
        <dbReference type="ARBA" id="ARBA00023004"/>
    </source>
</evidence>
<dbReference type="Proteomes" id="UP000619079">
    <property type="component" value="Unassembled WGS sequence"/>
</dbReference>
<feature type="signal peptide" evidence="5">
    <location>
        <begin position="1"/>
        <end position="31"/>
    </location>
</feature>
<dbReference type="GO" id="GO:0046872">
    <property type="term" value="F:metal ion binding"/>
    <property type="evidence" value="ECO:0007669"/>
    <property type="project" value="UniProtKB-KW"/>
</dbReference>
<evidence type="ECO:0000256" key="1">
    <source>
        <dbReference type="ARBA" id="ARBA00022617"/>
    </source>
</evidence>
<reference evidence="7" key="1">
    <citation type="submission" date="2020-12" db="EMBL/GenBank/DDBJ databases">
        <title>Sedimentitalea sp. nov., isolated from sand in Incheon.</title>
        <authorList>
            <person name="Kim W."/>
        </authorList>
    </citation>
    <scope>NUCLEOTIDE SEQUENCE</scope>
    <source>
        <strain evidence="7">CAU 1593</strain>
    </source>
</reference>
<evidence type="ECO:0000313" key="8">
    <source>
        <dbReference type="Proteomes" id="UP000619079"/>
    </source>
</evidence>
<dbReference type="InterPro" id="IPR009056">
    <property type="entry name" value="Cyt_c-like_dom"/>
</dbReference>
<gene>
    <name evidence="7" type="ORF">JF290_16250</name>
</gene>
<evidence type="ECO:0000256" key="4">
    <source>
        <dbReference type="PROSITE-ProRule" id="PRU00433"/>
    </source>
</evidence>
<name>A0A8J7LX56_9RHOB</name>
<feature type="chain" id="PRO_5035183651" evidence="5">
    <location>
        <begin position="32"/>
        <end position="117"/>
    </location>
</feature>
<dbReference type="SUPFAM" id="SSF46626">
    <property type="entry name" value="Cytochrome c"/>
    <property type="match status" value="1"/>
</dbReference>
<protein>
    <submittedName>
        <fullName evidence="7">Cytochrome c</fullName>
    </submittedName>
</protein>
<evidence type="ECO:0000256" key="5">
    <source>
        <dbReference type="SAM" id="SignalP"/>
    </source>
</evidence>
<dbReference type="Gene3D" id="1.10.760.10">
    <property type="entry name" value="Cytochrome c-like domain"/>
    <property type="match status" value="1"/>
</dbReference>
<keyword evidence="1 4" id="KW-0349">Heme</keyword>
<proteinExistence type="predicted"/>
<organism evidence="7 8">
    <name type="scientific">Sedimentitalea arenosa</name>
    <dbReference type="NCBI Taxonomy" id="2798803"/>
    <lineage>
        <taxon>Bacteria</taxon>
        <taxon>Pseudomonadati</taxon>
        <taxon>Pseudomonadota</taxon>
        <taxon>Alphaproteobacteria</taxon>
        <taxon>Rhodobacterales</taxon>
        <taxon>Paracoccaceae</taxon>
        <taxon>Sedimentitalea</taxon>
    </lineage>
</organism>
<keyword evidence="2 4" id="KW-0479">Metal-binding</keyword>
<sequence length="117" mass="12389">MSKTKRTGGCPRWPPVNKIVLYLALSSAAIAGDTVPVDGPALARLVQQDCGSCHGLTLKGGLGPDIRPEALAHYEPETLASVILDGIPGTAMPPWRPLLTQAEVEWMVDYLLSGGLE</sequence>
<keyword evidence="8" id="KW-1185">Reference proteome</keyword>
<dbReference type="GO" id="GO:0020037">
    <property type="term" value="F:heme binding"/>
    <property type="evidence" value="ECO:0007669"/>
    <property type="project" value="InterPro"/>
</dbReference>